<gene>
    <name evidence="13" type="primary">hemB_2</name>
    <name evidence="13" type="ORF">GCM10010430_70940</name>
</gene>
<dbReference type="PANTHER" id="PTHR11458">
    <property type="entry name" value="DELTA-AMINOLEVULINIC ACID DEHYDRATASE"/>
    <property type="match status" value="1"/>
</dbReference>
<dbReference type="Gene3D" id="3.20.20.70">
    <property type="entry name" value="Aldolase class I"/>
    <property type="match status" value="1"/>
</dbReference>
<evidence type="ECO:0000256" key="4">
    <source>
        <dbReference type="ARBA" id="ARBA00012053"/>
    </source>
</evidence>
<comment type="function">
    <text evidence="9">Catalyzes an early step in the biosynthesis of tetrapyrroles. Binds two molecules of 5-aminolevulinate per subunit, each at a distinct site, and catalyzes their condensation to form porphobilinogen.</text>
</comment>
<comment type="similarity">
    <text evidence="2 12">Belongs to the ALAD family.</text>
</comment>
<accession>A0ABP5RUB3</accession>
<dbReference type="InterPro" id="IPR001731">
    <property type="entry name" value="ALAD"/>
</dbReference>
<evidence type="ECO:0000313" key="14">
    <source>
        <dbReference type="Proteomes" id="UP001500305"/>
    </source>
</evidence>
<dbReference type="PANTHER" id="PTHR11458:SF0">
    <property type="entry name" value="DELTA-AMINOLEVULINIC ACID DEHYDRATASE"/>
    <property type="match status" value="1"/>
</dbReference>
<dbReference type="SUPFAM" id="SSF51569">
    <property type="entry name" value="Aldolase"/>
    <property type="match status" value="1"/>
</dbReference>
<keyword evidence="8" id="KW-0627">Porphyrin biosynthesis</keyword>
<dbReference type="Proteomes" id="UP001500305">
    <property type="component" value="Unassembled WGS sequence"/>
</dbReference>
<sequence length="322" mass="34084">MTTTPNTAAHAVSDRLHGRPAVRSFLEGPELTAADLSMVLLVREDGEDTDRPMPTVTVAEIPQAVRDLAAAGIRSVKVFANSLHRDPQAGGAVAPDSLMVRAIHAVKDTEPGMAVMTENCLCGHTDTGECHLTVNGRIDLGATAALTAAQAVIQAGAGADIVGPAAMTRGTTWTVRQALDEAGHRDVATMPHLIFDSALYEGYRTTMRATPASGARRPFQISPRSPESAVDTGLAFLGEGADMLLLEPGMLSVDILTALKRRTPAPLMPFSVSGEYTRLAPLGPATGKRDFRPLAELFTMLKRAGAERIITYAALDLARLRA</sequence>
<dbReference type="InterPro" id="IPR013785">
    <property type="entry name" value="Aldolase_TIM"/>
</dbReference>
<evidence type="ECO:0000256" key="12">
    <source>
        <dbReference type="RuleBase" id="RU004161"/>
    </source>
</evidence>
<dbReference type="PIRSF" id="PIRSF001415">
    <property type="entry name" value="Porphbilin_synth"/>
    <property type="match status" value="1"/>
</dbReference>
<evidence type="ECO:0000256" key="11">
    <source>
        <dbReference type="ARBA" id="ARBA00047651"/>
    </source>
</evidence>
<keyword evidence="14" id="KW-1185">Reference proteome</keyword>
<comment type="pathway">
    <text evidence="1">Porphyrin-containing compound metabolism; protoporphyrin-IX biosynthesis; coproporphyrinogen-III from 5-aminolevulinate: step 1/4.</text>
</comment>
<evidence type="ECO:0000313" key="13">
    <source>
        <dbReference type="EMBL" id="GAA2274749.1"/>
    </source>
</evidence>
<dbReference type="PRINTS" id="PR00144">
    <property type="entry name" value="DALDHYDRTASE"/>
</dbReference>
<evidence type="ECO:0000256" key="10">
    <source>
        <dbReference type="ARBA" id="ARBA00032837"/>
    </source>
</evidence>
<dbReference type="Pfam" id="PF00490">
    <property type="entry name" value="ALAD"/>
    <property type="match status" value="1"/>
</dbReference>
<comment type="caution">
    <text evidence="13">The sequence shown here is derived from an EMBL/GenBank/DDBJ whole genome shotgun (WGS) entry which is preliminary data.</text>
</comment>
<reference evidence="14" key="1">
    <citation type="journal article" date="2019" name="Int. J. Syst. Evol. Microbiol.">
        <title>The Global Catalogue of Microorganisms (GCM) 10K type strain sequencing project: providing services to taxonomists for standard genome sequencing and annotation.</title>
        <authorList>
            <consortium name="The Broad Institute Genomics Platform"/>
            <consortium name="The Broad Institute Genome Sequencing Center for Infectious Disease"/>
            <person name="Wu L."/>
            <person name="Ma J."/>
        </authorList>
    </citation>
    <scope>NUCLEOTIDE SEQUENCE [LARGE SCALE GENOMIC DNA]</scope>
    <source>
        <strain evidence="14">JCM 7356</strain>
    </source>
</reference>
<keyword evidence="7" id="KW-0456">Lyase</keyword>
<name>A0ABP5RUB3_9ACTN</name>
<evidence type="ECO:0000256" key="7">
    <source>
        <dbReference type="ARBA" id="ARBA00023239"/>
    </source>
</evidence>
<dbReference type="RefSeq" id="WP_344640689.1">
    <property type="nucleotide sequence ID" value="NZ_BAAATR010000050.1"/>
</dbReference>
<evidence type="ECO:0000256" key="5">
    <source>
        <dbReference type="ARBA" id="ARBA00020771"/>
    </source>
</evidence>
<evidence type="ECO:0000256" key="2">
    <source>
        <dbReference type="ARBA" id="ARBA00008055"/>
    </source>
</evidence>
<evidence type="ECO:0000256" key="8">
    <source>
        <dbReference type="ARBA" id="ARBA00023244"/>
    </source>
</evidence>
<comment type="catalytic activity">
    <reaction evidence="11">
        <text>2 5-aminolevulinate = porphobilinogen + 2 H2O + H(+)</text>
        <dbReference type="Rhea" id="RHEA:24064"/>
        <dbReference type="ChEBI" id="CHEBI:15377"/>
        <dbReference type="ChEBI" id="CHEBI:15378"/>
        <dbReference type="ChEBI" id="CHEBI:58126"/>
        <dbReference type="ChEBI" id="CHEBI:356416"/>
        <dbReference type="EC" id="4.2.1.24"/>
    </reaction>
</comment>
<evidence type="ECO:0000256" key="1">
    <source>
        <dbReference type="ARBA" id="ARBA00004694"/>
    </source>
</evidence>
<dbReference type="EMBL" id="BAAATR010000050">
    <property type="protein sequence ID" value="GAA2274749.1"/>
    <property type="molecule type" value="Genomic_DNA"/>
</dbReference>
<proteinExistence type="inferred from homology"/>
<evidence type="ECO:0000256" key="6">
    <source>
        <dbReference type="ARBA" id="ARBA00023133"/>
    </source>
</evidence>
<comment type="subunit">
    <text evidence="3">Homooctamer.</text>
</comment>
<evidence type="ECO:0000256" key="9">
    <source>
        <dbReference type="ARBA" id="ARBA00025628"/>
    </source>
</evidence>
<protein>
    <recommendedName>
        <fullName evidence="5">Delta-aminolevulinic acid dehydratase</fullName>
        <ecNumber evidence="4">4.2.1.24</ecNumber>
    </recommendedName>
    <alternativeName>
        <fullName evidence="10">Porphobilinogen synthase</fullName>
    </alternativeName>
</protein>
<evidence type="ECO:0000256" key="3">
    <source>
        <dbReference type="ARBA" id="ARBA00011823"/>
    </source>
</evidence>
<organism evidence="13 14">
    <name type="scientific">Kitasatospora cystarginea</name>
    <dbReference type="NCBI Taxonomy" id="58350"/>
    <lineage>
        <taxon>Bacteria</taxon>
        <taxon>Bacillati</taxon>
        <taxon>Actinomycetota</taxon>
        <taxon>Actinomycetes</taxon>
        <taxon>Kitasatosporales</taxon>
        <taxon>Streptomycetaceae</taxon>
        <taxon>Kitasatospora</taxon>
    </lineage>
</organism>
<keyword evidence="6" id="KW-0350">Heme biosynthesis</keyword>
<dbReference type="EC" id="4.2.1.24" evidence="4"/>
<dbReference type="SMART" id="SM01004">
    <property type="entry name" value="ALAD"/>
    <property type="match status" value="1"/>
</dbReference>